<dbReference type="PANTHER" id="PTHR44068">
    <property type="entry name" value="ZGC:194242"/>
    <property type="match status" value="1"/>
</dbReference>
<reference evidence="2" key="2">
    <citation type="submission" date="2015-04" db="EMBL/GenBank/DDBJ databases">
        <title>The complete genome sequence of Erythrobacter sp. s21-N3.</title>
        <authorList>
            <person name="Zhuang L."/>
            <person name="Liu Y."/>
            <person name="Shao Z."/>
        </authorList>
    </citation>
    <scope>NUCLEOTIDE SEQUENCE [LARGE SCALE GENOMIC DNA]</scope>
    <source>
        <strain evidence="2">s21-N3</strain>
    </source>
</reference>
<dbReference type="PANTHER" id="PTHR44068:SF11">
    <property type="entry name" value="GERANYL DIPHOSPHATE 2-C-METHYLTRANSFERASE"/>
    <property type="match status" value="1"/>
</dbReference>
<evidence type="ECO:0000313" key="2">
    <source>
        <dbReference type="Proteomes" id="UP000059113"/>
    </source>
</evidence>
<keyword evidence="2" id="KW-1185">Reference proteome</keyword>
<dbReference type="InterPro" id="IPR050447">
    <property type="entry name" value="Erg6_SMT_methyltransf"/>
</dbReference>
<name>A0A0H4VFH9_9SPHN</name>
<accession>A0A0H4VFH9</accession>
<dbReference type="Proteomes" id="UP000059113">
    <property type="component" value="Chromosome"/>
</dbReference>
<dbReference type="EMBL" id="CP011310">
    <property type="protein sequence ID" value="AKQ41586.2"/>
    <property type="molecule type" value="Genomic_DNA"/>
</dbReference>
<proteinExistence type="predicted"/>
<organism evidence="1 2">
    <name type="scientific">Aurantiacibacter atlanticus</name>
    <dbReference type="NCBI Taxonomy" id="1648404"/>
    <lineage>
        <taxon>Bacteria</taxon>
        <taxon>Pseudomonadati</taxon>
        <taxon>Pseudomonadota</taxon>
        <taxon>Alphaproteobacteria</taxon>
        <taxon>Sphingomonadales</taxon>
        <taxon>Erythrobacteraceae</taxon>
        <taxon>Aurantiacibacter</taxon>
    </lineage>
</organism>
<dbReference type="Pfam" id="PF02353">
    <property type="entry name" value="CMAS"/>
    <property type="match status" value="1"/>
</dbReference>
<dbReference type="SUPFAM" id="SSF53335">
    <property type="entry name" value="S-adenosyl-L-methionine-dependent methyltransferases"/>
    <property type="match status" value="1"/>
</dbReference>
<dbReference type="AlphaFoldDB" id="A0A0H4VFH9"/>
<keyword evidence="1" id="KW-0489">Methyltransferase</keyword>
<dbReference type="GO" id="GO:0008168">
    <property type="term" value="F:methyltransferase activity"/>
    <property type="evidence" value="ECO:0007669"/>
    <property type="project" value="UniProtKB-KW"/>
</dbReference>
<sequence length="303" mass="34397">MEPVMIVPRSRPQSCDVSGHYDELDRVYREVWGEHVHHGYWRSGDERTSEAVEALVDLVGERMEPEAGQHLCDIGCGYGATAERLAASYDVEVTGLTISNEQYARAAQRTGSVRFLLRDWLYNDLAERSFDGAYAIESTEHMSDKQQCFDEACRVIKPGGKLVVCAWLASESAHPWEVRHLLEPICREGQLPGMGTREEYVDFAERAGFELLSFEDSSRQVRRTWDICLRRLMKRLATDSSYRKLVTSSETRNRSFALSLPRLMLAYRTGAMRYGLFKFTRPGGEPAVRGVSEPELQKEAPCA</sequence>
<keyword evidence="1" id="KW-0808">Transferase</keyword>
<dbReference type="STRING" id="1648404.CP97_05405"/>
<dbReference type="GO" id="GO:0032259">
    <property type="term" value="P:methylation"/>
    <property type="evidence" value="ECO:0007669"/>
    <property type="project" value="UniProtKB-KW"/>
</dbReference>
<dbReference type="Gene3D" id="3.40.50.150">
    <property type="entry name" value="Vaccinia Virus protein VP39"/>
    <property type="match status" value="1"/>
</dbReference>
<dbReference type="KEGG" id="ery:CP97_05405"/>
<gene>
    <name evidence="1" type="ORF">CP97_05405</name>
</gene>
<evidence type="ECO:0000313" key="1">
    <source>
        <dbReference type="EMBL" id="AKQ41586.2"/>
    </source>
</evidence>
<dbReference type="InterPro" id="IPR029063">
    <property type="entry name" value="SAM-dependent_MTases_sf"/>
</dbReference>
<reference evidence="1 2" key="1">
    <citation type="journal article" date="2015" name="Int. J. Syst. Evol. Microbiol.">
        <title>Erythrobacter atlanticus sp. nov., a bacterium from ocean sediment able to degrade polycyclic aromatic hydrocarbons.</title>
        <authorList>
            <person name="Zhuang L."/>
            <person name="Liu Y."/>
            <person name="Wang L."/>
            <person name="Wang W."/>
            <person name="Shao Z."/>
        </authorList>
    </citation>
    <scope>NUCLEOTIDE SEQUENCE [LARGE SCALE GENOMIC DNA]</scope>
    <source>
        <strain evidence="2">s21-N3</strain>
    </source>
</reference>
<dbReference type="CDD" id="cd02440">
    <property type="entry name" value="AdoMet_MTases"/>
    <property type="match status" value="1"/>
</dbReference>
<protein>
    <submittedName>
        <fullName evidence="1">Methyltransferase, cyclopropane fatty acid synthase</fullName>
    </submittedName>
</protein>